<sequence>MRLVAVVCTHRAVEPRCPLVHSAIWINENALLQQQLLLFCSVTARFNTSRAADGARAFDLCRKNRQVTDRANFAEPRRAQLFTQRVAR</sequence>
<dbReference type="EMBL" id="BGZK01000413">
    <property type="protein sequence ID" value="GBP42152.1"/>
    <property type="molecule type" value="Genomic_DNA"/>
</dbReference>
<organism evidence="1 2">
    <name type="scientific">Eumeta variegata</name>
    <name type="common">Bagworm moth</name>
    <name type="synonym">Eumeta japonica</name>
    <dbReference type="NCBI Taxonomy" id="151549"/>
    <lineage>
        <taxon>Eukaryota</taxon>
        <taxon>Metazoa</taxon>
        <taxon>Ecdysozoa</taxon>
        <taxon>Arthropoda</taxon>
        <taxon>Hexapoda</taxon>
        <taxon>Insecta</taxon>
        <taxon>Pterygota</taxon>
        <taxon>Neoptera</taxon>
        <taxon>Endopterygota</taxon>
        <taxon>Lepidoptera</taxon>
        <taxon>Glossata</taxon>
        <taxon>Ditrysia</taxon>
        <taxon>Tineoidea</taxon>
        <taxon>Psychidae</taxon>
        <taxon>Oiketicinae</taxon>
        <taxon>Eumeta</taxon>
    </lineage>
</organism>
<dbReference type="AlphaFoldDB" id="A0A4C1VUU9"/>
<keyword evidence="2" id="KW-1185">Reference proteome</keyword>
<evidence type="ECO:0000313" key="1">
    <source>
        <dbReference type="EMBL" id="GBP42152.1"/>
    </source>
</evidence>
<name>A0A4C1VUU9_EUMVA</name>
<protein>
    <submittedName>
        <fullName evidence="1">Uncharacterized protein</fullName>
    </submittedName>
</protein>
<reference evidence="1 2" key="1">
    <citation type="journal article" date="2019" name="Commun. Biol.">
        <title>The bagworm genome reveals a unique fibroin gene that provides high tensile strength.</title>
        <authorList>
            <person name="Kono N."/>
            <person name="Nakamura H."/>
            <person name="Ohtoshi R."/>
            <person name="Tomita M."/>
            <person name="Numata K."/>
            <person name="Arakawa K."/>
        </authorList>
    </citation>
    <scope>NUCLEOTIDE SEQUENCE [LARGE SCALE GENOMIC DNA]</scope>
</reference>
<dbReference type="Proteomes" id="UP000299102">
    <property type="component" value="Unassembled WGS sequence"/>
</dbReference>
<gene>
    <name evidence="1" type="ORF">EVAR_25777_1</name>
</gene>
<comment type="caution">
    <text evidence="1">The sequence shown here is derived from an EMBL/GenBank/DDBJ whole genome shotgun (WGS) entry which is preliminary data.</text>
</comment>
<proteinExistence type="predicted"/>
<evidence type="ECO:0000313" key="2">
    <source>
        <dbReference type="Proteomes" id="UP000299102"/>
    </source>
</evidence>
<accession>A0A4C1VUU9</accession>